<name>A0ABQ5SG55_9CHLO</name>
<feature type="non-terminal residue" evidence="1">
    <location>
        <position position="1"/>
    </location>
</feature>
<sequence length="183" mass="19900">SKLPEVCPAWLADVRRCEDPERGGFGLEAANSLQANVVLGVLSGYVLPDVARVELMSYGTCDPRVTAEMRRRAGEASVTAWQFLIDAFMVPYTWPSDVQLERSQHHQHRSMSITTATTSVGAAAPQPPQWQAWAAATQDLPPASISMLGYGNLAALVNDPRVEPREWLTGNDLDSPAIAEKAN</sequence>
<feature type="non-terminal residue" evidence="1">
    <location>
        <position position="183"/>
    </location>
</feature>
<protein>
    <submittedName>
        <fullName evidence="1">Uncharacterized protein</fullName>
    </submittedName>
</protein>
<gene>
    <name evidence="1" type="ORF">VaNZ11_012820</name>
</gene>
<evidence type="ECO:0000313" key="1">
    <source>
        <dbReference type="EMBL" id="GLI68423.1"/>
    </source>
</evidence>
<reference evidence="1 2" key="1">
    <citation type="journal article" date="2023" name="IScience">
        <title>Expanded male sex-determining region conserved during the evolution of homothallism in the green alga Volvox.</title>
        <authorList>
            <person name="Yamamoto K."/>
            <person name="Matsuzaki R."/>
            <person name="Mahakham W."/>
            <person name="Heman W."/>
            <person name="Sekimoto H."/>
            <person name="Kawachi M."/>
            <person name="Minakuchi Y."/>
            <person name="Toyoda A."/>
            <person name="Nozaki H."/>
        </authorList>
    </citation>
    <scope>NUCLEOTIDE SEQUENCE [LARGE SCALE GENOMIC DNA]</scope>
    <source>
        <strain evidence="1 2">NIES-4468</strain>
    </source>
</reference>
<comment type="caution">
    <text evidence="1">The sequence shown here is derived from an EMBL/GenBank/DDBJ whole genome shotgun (WGS) entry which is preliminary data.</text>
</comment>
<accession>A0ABQ5SG55</accession>
<dbReference type="Proteomes" id="UP001165090">
    <property type="component" value="Unassembled WGS sequence"/>
</dbReference>
<proteinExistence type="predicted"/>
<dbReference type="EMBL" id="BSDZ01000079">
    <property type="protein sequence ID" value="GLI68423.1"/>
    <property type="molecule type" value="Genomic_DNA"/>
</dbReference>
<evidence type="ECO:0000313" key="2">
    <source>
        <dbReference type="Proteomes" id="UP001165090"/>
    </source>
</evidence>
<keyword evidence="2" id="KW-1185">Reference proteome</keyword>
<organism evidence="1 2">
    <name type="scientific">Volvox africanus</name>
    <dbReference type="NCBI Taxonomy" id="51714"/>
    <lineage>
        <taxon>Eukaryota</taxon>
        <taxon>Viridiplantae</taxon>
        <taxon>Chlorophyta</taxon>
        <taxon>core chlorophytes</taxon>
        <taxon>Chlorophyceae</taxon>
        <taxon>CS clade</taxon>
        <taxon>Chlamydomonadales</taxon>
        <taxon>Volvocaceae</taxon>
        <taxon>Volvox</taxon>
    </lineage>
</organism>